<organism evidence="2 3">
    <name type="scientific">Microbacterium bandirmense</name>
    <dbReference type="NCBI Taxonomy" id="3122050"/>
    <lineage>
        <taxon>Bacteria</taxon>
        <taxon>Bacillati</taxon>
        <taxon>Actinomycetota</taxon>
        <taxon>Actinomycetes</taxon>
        <taxon>Micrococcales</taxon>
        <taxon>Microbacteriaceae</taxon>
        <taxon>Microbacterium</taxon>
    </lineage>
</organism>
<accession>A0ABU8LF70</accession>
<keyword evidence="3" id="KW-1185">Reference proteome</keyword>
<gene>
    <name evidence="2" type="ORF">WDU99_16865</name>
</gene>
<evidence type="ECO:0000313" key="2">
    <source>
        <dbReference type="EMBL" id="MEJ1089992.1"/>
    </source>
</evidence>
<dbReference type="RefSeq" id="WP_337333634.1">
    <property type="nucleotide sequence ID" value="NZ_JBBDGM010000022.1"/>
</dbReference>
<reference evidence="2 3" key="1">
    <citation type="submission" date="2024-02" db="EMBL/GenBank/DDBJ databases">
        <authorList>
            <person name="Saticioglu I.B."/>
        </authorList>
    </citation>
    <scope>NUCLEOTIDE SEQUENCE [LARGE SCALE GENOMIC DNA]</scope>
    <source>
        <strain evidence="2 3">Mu-80</strain>
    </source>
</reference>
<keyword evidence="1" id="KW-0175">Coiled coil</keyword>
<evidence type="ECO:0000256" key="1">
    <source>
        <dbReference type="SAM" id="Coils"/>
    </source>
</evidence>
<evidence type="ECO:0008006" key="4">
    <source>
        <dbReference type="Google" id="ProtNLM"/>
    </source>
</evidence>
<comment type="caution">
    <text evidence="2">The sequence shown here is derived from an EMBL/GenBank/DDBJ whole genome shotgun (WGS) entry which is preliminary data.</text>
</comment>
<dbReference type="EMBL" id="JBBDGM010000022">
    <property type="protein sequence ID" value="MEJ1089992.1"/>
    <property type="molecule type" value="Genomic_DNA"/>
</dbReference>
<name>A0ABU8LF70_9MICO</name>
<evidence type="ECO:0000313" key="3">
    <source>
        <dbReference type="Proteomes" id="UP001371224"/>
    </source>
</evidence>
<dbReference type="Proteomes" id="UP001371224">
    <property type="component" value="Unassembled WGS sequence"/>
</dbReference>
<sequence>SGSDAVTHLSSLSSKSAVDADVMASAIDAELLLEYAGSAESGLLRDPGVREWRNRNRQRVEQELARLREEAAGLPAEPMGDLERSLWRAFEMQAKDDNA</sequence>
<proteinExistence type="predicted"/>
<protein>
    <recommendedName>
        <fullName evidence="4">DNA primase</fullName>
    </recommendedName>
</protein>
<feature type="coiled-coil region" evidence="1">
    <location>
        <begin position="50"/>
        <end position="77"/>
    </location>
</feature>
<feature type="non-terminal residue" evidence="2">
    <location>
        <position position="1"/>
    </location>
</feature>